<feature type="region of interest" description="Disordered" evidence="1">
    <location>
        <begin position="76"/>
        <end position="95"/>
    </location>
</feature>
<proteinExistence type="predicted"/>
<keyword evidence="5" id="KW-1185">Reference proteome</keyword>
<feature type="chain" id="PRO_5013026483" evidence="2">
    <location>
        <begin position="19"/>
        <end position="337"/>
    </location>
</feature>
<dbReference type="SUPFAM" id="SSF51445">
    <property type="entry name" value="(Trans)glycosidases"/>
    <property type="match status" value="1"/>
</dbReference>
<dbReference type="AlphaFoldDB" id="A0A1W5CYQ2"/>
<dbReference type="Pfam" id="PF11790">
    <property type="entry name" value="Glyco_hydro_cc"/>
    <property type="match status" value="1"/>
</dbReference>
<dbReference type="PANTHER" id="PTHR34154">
    <property type="entry name" value="ALKALI-SENSITIVE LINKAGE PROTEIN 1"/>
    <property type="match status" value="1"/>
</dbReference>
<keyword evidence="2" id="KW-0732">Signal</keyword>
<accession>A0A1W5CYQ2</accession>
<evidence type="ECO:0000256" key="2">
    <source>
        <dbReference type="SAM" id="SignalP"/>
    </source>
</evidence>
<evidence type="ECO:0000313" key="4">
    <source>
        <dbReference type="EMBL" id="SLM36007.1"/>
    </source>
</evidence>
<organism evidence="4 5">
    <name type="scientific">Lasallia pustulata</name>
    <dbReference type="NCBI Taxonomy" id="136370"/>
    <lineage>
        <taxon>Eukaryota</taxon>
        <taxon>Fungi</taxon>
        <taxon>Dikarya</taxon>
        <taxon>Ascomycota</taxon>
        <taxon>Pezizomycotina</taxon>
        <taxon>Lecanoromycetes</taxon>
        <taxon>OSLEUM clade</taxon>
        <taxon>Umbilicariomycetidae</taxon>
        <taxon>Umbilicariales</taxon>
        <taxon>Umbilicariaceae</taxon>
        <taxon>Lasallia</taxon>
    </lineage>
</organism>
<feature type="signal peptide" evidence="2">
    <location>
        <begin position="1"/>
        <end position="18"/>
    </location>
</feature>
<feature type="domain" description="Asl1-like glycosyl hydrolase catalytic" evidence="3">
    <location>
        <begin position="105"/>
        <end position="333"/>
    </location>
</feature>
<dbReference type="Gene3D" id="3.20.20.80">
    <property type="entry name" value="Glycosidases"/>
    <property type="match status" value="1"/>
</dbReference>
<dbReference type="InterPro" id="IPR017853">
    <property type="entry name" value="GH"/>
</dbReference>
<dbReference type="InterPro" id="IPR024655">
    <property type="entry name" value="Asl1_glyco_hydro_catalytic"/>
</dbReference>
<dbReference type="GO" id="GO:0009277">
    <property type="term" value="C:fungal-type cell wall"/>
    <property type="evidence" value="ECO:0007669"/>
    <property type="project" value="TreeGrafter"/>
</dbReference>
<dbReference type="InterPro" id="IPR053183">
    <property type="entry name" value="ASL1"/>
</dbReference>
<dbReference type="EMBL" id="FWEW01000869">
    <property type="protein sequence ID" value="SLM36007.1"/>
    <property type="molecule type" value="Genomic_DNA"/>
</dbReference>
<keyword evidence="4" id="KW-0378">Hydrolase</keyword>
<dbReference type="GO" id="GO:0016787">
    <property type="term" value="F:hydrolase activity"/>
    <property type="evidence" value="ECO:0007669"/>
    <property type="project" value="UniProtKB-KW"/>
</dbReference>
<dbReference type="GO" id="GO:0071966">
    <property type="term" value="P:fungal-type cell wall polysaccharide metabolic process"/>
    <property type="evidence" value="ECO:0007669"/>
    <property type="project" value="TreeGrafter"/>
</dbReference>
<dbReference type="PANTHER" id="PTHR34154:SF10">
    <property type="entry name" value="ASL1-LIKE GLYCOSYL HYDROLASE CATALYTIC DOMAIN-CONTAINING PROTEIN"/>
    <property type="match status" value="1"/>
</dbReference>
<protein>
    <submittedName>
        <fullName evidence="4">Uncharacterized protein family, glycosyl hydrolase catalytic domain</fullName>
    </submittedName>
</protein>
<evidence type="ECO:0000256" key="1">
    <source>
        <dbReference type="SAM" id="MobiDB-lite"/>
    </source>
</evidence>
<dbReference type="Proteomes" id="UP000192927">
    <property type="component" value="Unassembled WGS sequence"/>
</dbReference>
<name>A0A1W5CYQ2_9LECA</name>
<evidence type="ECO:0000313" key="5">
    <source>
        <dbReference type="Proteomes" id="UP000192927"/>
    </source>
</evidence>
<reference evidence="5" key="1">
    <citation type="submission" date="2017-03" db="EMBL/GenBank/DDBJ databases">
        <authorList>
            <person name="Sharma R."/>
            <person name="Thines M."/>
        </authorList>
    </citation>
    <scope>NUCLEOTIDE SEQUENCE [LARGE SCALE GENOMIC DNA]</scope>
</reference>
<sequence>MARLNIALLISALPAALAFPKHWGVGHAVIHDRGAAYKHRTSTSIAPYVSSSSSTLVASSTSTSVVSSTNALSSTAVAPSSSSSLSSSSSAASTPSSYAANTKRGLAYNTASLTSAFTSAPISWAYNWGDSTSGLPSEFEFVPMLWGLDDHTIGWITTADAAVSSGTGYLLGFNEPDIIVAWGGSGISTADAVTGWNTYMQPFAGGATKLGSPGVSNAPAPQGLGWLAQFVEECSGCQIDFLVIHWYCGSGDAVDSAIADFQSHVGQAITQANGKPVWITEFRYIGPGDESDFINQVLPWLDANTGVERYSYFMVSSGNLLTGTGLSATGEAYATAA</sequence>
<evidence type="ECO:0000259" key="3">
    <source>
        <dbReference type="Pfam" id="PF11790"/>
    </source>
</evidence>